<protein>
    <submittedName>
        <fullName evidence="14">Outer membrane cobalamin receptor protein</fullName>
    </submittedName>
</protein>
<evidence type="ECO:0000256" key="1">
    <source>
        <dbReference type="ARBA" id="ARBA00004571"/>
    </source>
</evidence>
<evidence type="ECO:0000256" key="8">
    <source>
        <dbReference type="ARBA" id="ARBA00023170"/>
    </source>
</evidence>
<dbReference type="Proteomes" id="UP000199455">
    <property type="component" value="Unassembled WGS sequence"/>
</dbReference>
<evidence type="ECO:0000256" key="9">
    <source>
        <dbReference type="ARBA" id="ARBA00023237"/>
    </source>
</evidence>
<dbReference type="InterPro" id="IPR036942">
    <property type="entry name" value="Beta-barrel_TonB_sf"/>
</dbReference>
<dbReference type="RefSeq" id="WP_090763211.1">
    <property type="nucleotide sequence ID" value="NZ_FMZH01000001.1"/>
</dbReference>
<gene>
    <name evidence="14" type="ORF">SAMN04488024_101131</name>
</gene>
<evidence type="ECO:0000259" key="13">
    <source>
        <dbReference type="Pfam" id="PF07715"/>
    </source>
</evidence>
<dbReference type="InterPro" id="IPR012910">
    <property type="entry name" value="Plug_dom"/>
</dbReference>
<dbReference type="STRING" id="390242.SAMN04488024_101131"/>
<dbReference type="Pfam" id="PF00593">
    <property type="entry name" value="TonB_dep_Rec_b-barrel"/>
    <property type="match status" value="1"/>
</dbReference>
<dbReference type="PROSITE" id="PS52016">
    <property type="entry name" value="TONB_DEPENDENT_REC_3"/>
    <property type="match status" value="1"/>
</dbReference>
<evidence type="ECO:0000256" key="7">
    <source>
        <dbReference type="ARBA" id="ARBA00023136"/>
    </source>
</evidence>
<dbReference type="InterPro" id="IPR000531">
    <property type="entry name" value="Beta-barrel_TonB"/>
</dbReference>
<organism evidence="14 15">
    <name type="scientific">Pedobacter soli</name>
    <dbReference type="NCBI Taxonomy" id="390242"/>
    <lineage>
        <taxon>Bacteria</taxon>
        <taxon>Pseudomonadati</taxon>
        <taxon>Bacteroidota</taxon>
        <taxon>Sphingobacteriia</taxon>
        <taxon>Sphingobacteriales</taxon>
        <taxon>Sphingobacteriaceae</taxon>
        <taxon>Pedobacter</taxon>
    </lineage>
</organism>
<evidence type="ECO:0000256" key="10">
    <source>
        <dbReference type="PROSITE-ProRule" id="PRU01360"/>
    </source>
</evidence>
<sequence length="677" mass="76665">MIKIKGVLPNTRSFFLLAPLLGMGILLPGISAAQVDTAKANQLQEVKITEYKNSRVNLSPTPVQILIGSELKRLNSLSVADAVRYFAGVQLKDYGGVGGLKTINVRSMGSNHTAVFYDGVQLGNAQNGQVDLGKLSLDNLEEIAVYVGQKPELLLPAKGFAAASALYLKTAQPVFSSGKKYGLGASFKTGSFGLINPNISFKQKISNKIAFVLDAGYLESNGKYKFRYKELAYDTTIIRNNSDVKSARVEATFFGSLADSSKWSLKLYNYNSARGLPGAIVSNRFTFTQRQWDDNSFVQASYQNKKSARYNFLLNTKYAYSFMRYLDPEFKQQNSFLDNRYTETEWYISAAHLYKIAKIWELSLATDYSLQKLDANLYNFAYPSRNTGLVVLASALNLNRLSLQGNILATLITEQVKNGEQSANRQEYTPSLMASWQPFQTKDFRVRSFFKSIFRMPTFNDLYYTFIGNTRLKPEYTSQYDLGFTYGHTSNGKRLAYLSVQADAYYNLVKDKIVAIPGNNLGRWTMVNLDRVQIKGFETNIQTVWDLAAQLKLKASANYTFEKAIDISATAFRYGDQIPYIPVHSGSARFGIDYKNLMFNYSYIYTGERYSQKANIAANYVKPWYTHDLTLGANFVYQQTRFFFNAEINNVFNQYYDVVLNYPMPGRNYRFTLSANF</sequence>
<dbReference type="Gene3D" id="2.40.170.20">
    <property type="entry name" value="TonB-dependent receptor, beta-barrel domain"/>
    <property type="match status" value="1"/>
</dbReference>
<comment type="subcellular location">
    <subcellularLocation>
        <location evidence="1 10">Cell outer membrane</location>
        <topology evidence="1 10">Multi-pass membrane protein</topology>
    </subcellularLocation>
</comment>
<keyword evidence="4 10" id="KW-0812">Transmembrane</keyword>
<dbReference type="PANTHER" id="PTHR30069:SF29">
    <property type="entry name" value="HEMOGLOBIN AND HEMOGLOBIN-HAPTOGLOBIN-BINDING PROTEIN 1-RELATED"/>
    <property type="match status" value="1"/>
</dbReference>
<keyword evidence="6 11" id="KW-0798">TonB box</keyword>
<evidence type="ECO:0000313" key="15">
    <source>
        <dbReference type="Proteomes" id="UP000199455"/>
    </source>
</evidence>
<dbReference type="PANTHER" id="PTHR30069">
    <property type="entry name" value="TONB-DEPENDENT OUTER MEMBRANE RECEPTOR"/>
    <property type="match status" value="1"/>
</dbReference>
<evidence type="ECO:0000256" key="11">
    <source>
        <dbReference type="RuleBase" id="RU003357"/>
    </source>
</evidence>
<keyword evidence="3 10" id="KW-1134">Transmembrane beta strand</keyword>
<feature type="domain" description="TonB-dependent receptor-like beta-barrel" evidence="12">
    <location>
        <begin position="231"/>
        <end position="650"/>
    </location>
</feature>
<evidence type="ECO:0000256" key="3">
    <source>
        <dbReference type="ARBA" id="ARBA00022452"/>
    </source>
</evidence>
<keyword evidence="2 10" id="KW-0813">Transport</keyword>
<evidence type="ECO:0000256" key="4">
    <source>
        <dbReference type="ARBA" id="ARBA00022692"/>
    </source>
</evidence>
<dbReference type="Gene3D" id="2.170.130.10">
    <property type="entry name" value="TonB-dependent receptor, plug domain"/>
    <property type="match status" value="1"/>
</dbReference>
<evidence type="ECO:0000256" key="6">
    <source>
        <dbReference type="ARBA" id="ARBA00023077"/>
    </source>
</evidence>
<dbReference type="GO" id="GO:0009279">
    <property type="term" value="C:cell outer membrane"/>
    <property type="evidence" value="ECO:0007669"/>
    <property type="project" value="UniProtKB-SubCell"/>
</dbReference>
<keyword evidence="9 10" id="KW-0998">Cell outer membrane</keyword>
<feature type="domain" description="TonB-dependent receptor plug" evidence="13">
    <location>
        <begin position="59"/>
        <end position="148"/>
    </location>
</feature>
<dbReference type="InterPro" id="IPR039426">
    <property type="entry name" value="TonB-dep_rcpt-like"/>
</dbReference>
<accession>A0A1G6IG19</accession>
<dbReference type="EMBL" id="FMZH01000001">
    <property type="protein sequence ID" value="SDC04965.1"/>
    <property type="molecule type" value="Genomic_DNA"/>
</dbReference>
<evidence type="ECO:0000313" key="14">
    <source>
        <dbReference type="EMBL" id="SDC04965.1"/>
    </source>
</evidence>
<evidence type="ECO:0000256" key="5">
    <source>
        <dbReference type="ARBA" id="ARBA00022729"/>
    </source>
</evidence>
<reference evidence="15" key="1">
    <citation type="submission" date="2016-10" db="EMBL/GenBank/DDBJ databases">
        <authorList>
            <person name="Varghese N."/>
            <person name="Submissions S."/>
        </authorList>
    </citation>
    <scope>NUCLEOTIDE SEQUENCE [LARGE SCALE GENOMIC DNA]</scope>
    <source>
        <strain evidence="15">DSM 18609</strain>
    </source>
</reference>
<dbReference type="AlphaFoldDB" id="A0A1G6IG19"/>
<evidence type="ECO:0000259" key="12">
    <source>
        <dbReference type="Pfam" id="PF00593"/>
    </source>
</evidence>
<dbReference type="InterPro" id="IPR037066">
    <property type="entry name" value="Plug_dom_sf"/>
</dbReference>
<dbReference type="GO" id="GO:0044718">
    <property type="term" value="P:siderophore transmembrane transport"/>
    <property type="evidence" value="ECO:0007669"/>
    <property type="project" value="TreeGrafter"/>
</dbReference>
<evidence type="ECO:0000256" key="2">
    <source>
        <dbReference type="ARBA" id="ARBA00022448"/>
    </source>
</evidence>
<dbReference type="SUPFAM" id="SSF56935">
    <property type="entry name" value="Porins"/>
    <property type="match status" value="1"/>
</dbReference>
<dbReference type="Pfam" id="PF07715">
    <property type="entry name" value="Plug"/>
    <property type="match status" value="1"/>
</dbReference>
<keyword evidence="5" id="KW-0732">Signal</keyword>
<proteinExistence type="inferred from homology"/>
<keyword evidence="7 10" id="KW-0472">Membrane</keyword>
<dbReference type="GO" id="GO:0015344">
    <property type="term" value="F:siderophore uptake transmembrane transporter activity"/>
    <property type="evidence" value="ECO:0007669"/>
    <property type="project" value="TreeGrafter"/>
</dbReference>
<comment type="similarity">
    <text evidence="10 11">Belongs to the TonB-dependent receptor family.</text>
</comment>
<keyword evidence="15" id="KW-1185">Reference proteome</keyword>
<keyword evidence="8 14" id="KW-0675">Receptor</keyword>
<name>A0A1G6IG19_9SPHI</name>